<dbReference type="PRINTS" id="PR00455">
    <property type="entry name" value="HTHTETR"/>
</dbReference>
<comment type="caution">
    <text evidence="4">The sequence shown here is derived from an EMBL/GenBank/DDBJ whole genome shotgun (WGS) entry which is preliminary data.</text>
</comment>
<dbReference type="InterPro" id="IPR036271">
    <property type="entry name" value="Tet_transcr_reg_TetR-rel_C_sf"/>
</dbReference>
<evidence type="ECO:0000313" key="5">
    <source>
        <dbReference type="Proteomes" id="UP000465305"/>
    </source>
</evidence>
<dbReference type="Proteomes" id="UP000465305">
    <property type="component" value="Unassembled WGS sequence"/>
</dbReference>
<dbReference type="PANTHER" id="PTHR30055">
    <property type="entry name" value="HTH-TYPE TRANSCRIPTIONAL REGULATOR RUTR"/>
    <property type="match status" value="1"/>
</dbReference>
<dbReference type="EMBL" id="BLKY01000001">
    <property type="protein sequence ID" value="GFG83970.1"/>
    <property type="molecule type" value="Genomic_DNA"/>
</dbReference>
<evidence type="ECO:0000256" key="1">
    <source>
        <dbReference type="ARBA" id="ARBA00023125"/>
    </source>
</evidence>
<feature type="DNA-binding region" description="H-T-H motif" evidence="2">
    <location>
        <begin position="45"/>
        <end position="64"/>
    </location>
</feature>
<dbReference type="Pfam" id="PF00440">
    <property type="entry name" value="TetR_N"/>
    <property type="match status" value="1"/>
</dbReference>
<dbReference type="RefSeq" id="WP_083039174.1">
    <property type="nucleotide sequence ID" value="NZ_BLKY01000001.1"/>
</dbReference>
<dbReference type="PANTHER" id="PTHR30055:SF153">
    <property type="entry name" value="HTH-TYPE TRANSCRIPTIONAL REPRESSOR RV3405C"/>
    <property type="match status" value="1"/>
</dbReference>
<reference evidence="4 5" key="1">
    <citation type="journal article" date="2019" name="Emerg. Microbes Infect.">
        <title>Comprehensive subspecies identification of 175 nontuberculous mycobacteria species based on 7547 genomic profiles.</title>
        <authorList>
            <person name="Matsumoto Y."/>
            <person name="Kinjo T."/>
            <person name="Motooka D."/>
            <person name="Nabeya D."/>
            <person name="Jung N."/>
            <person name="Uechi K."/>
            <person name="Horii T."/>
            <person name="Iida T."/>
            <person name="Fujita J."/>
            <person name="Nakamura S."/>
        </authorList>
    </citation>
    <scope>NUCLEOTIDE SEQUENCE [LARGE SCALE GENOMIC DNA]</scope>
    <source>
        <strain evidence="4 5">JCM 30723</strain>
    </source>
</reference>
<dbReference type="InterPro" id="IPR009057">
    <property type="entry name" value="Homeodomain-like_sf"/>
</dbReference>
<dbReference type="SUPFAM" id="SSF46689">
    <property type="entry name" value="Homeodomain-like"/>
    <property type="match status" value="1"/>
</dbReference>
<accession>A0A7I9Y5K7</accession>
<dbReference type="Gene3D" id="1.10.357.10">
    <property type="entry name" value="Tetracycline Repressor, domain 2"/>
    <property type="match status" value="1"/>
</dbReference>
<feature type="domain" description="HTH tetR-type" evidence="3">
    <location>
        <begin position="22"/>
        <end position="82"/>
    </location>
</feature>
<proteinExistence type="predicted"/>
<protein>
    <recommendedName>
        <fullName evidence="3">HTH tetR-type domain-containing protein</fullName>
    </recommendedName>
</protein>
<dbReference type="AlphaFoldDB" id="A0A7I9Y5K7"/>
<dbReference type="InterPro" id="IPR001647">
    <property type="entry name" value="HTH_TetR"/>
</dbReference>
<dbReference type="InterPro" id="IPR050109">
    <property type="entry name" value="HTH-type_TetR-like_transc_reg"/>
</dbReference>
<sequence length="209" mass="22641">MTMHSGTARAARWGADLPVDEEQARERLLQAAETCYGRHGPSRTKMTHIAQEAGVHRTTVYSYFPNRDAVLAACFVRAVAGVIAAADPCFDSDEPFSERLVKALLVGLEAARNSPAMKMLIAGDELARTHRAAEASEIWREDLRASLGQRFAEAAAKGEVRDDVPPETLAHWATRICFSLIADPGKPEHGGDEGLLRAFLPAALAPPAR</sequence>
<dbReference type="SUPFAM" id="SSF48498">
    <property type="entry name" value="Tetracyclin repressor-like, C-terminal domain"/>
    <property type="match status" value="1"/>
</dbReference>
<evidence type="ECO:0000259" key="3">
    <source>
        <dbReference type="PROSITE" id="PS50977"/>
    </source>
</evidence>
<keyword evidence="1 2" id="KW-0238">DNA-binding</keyword>
<dbReference type="GO" id="GO:0003700">
    <property type="term" value="F:DNA-binding transcription factor activity"/>
    <property type="evidence" value="ECO:0007669"/>
    <property type="project" value="TreeGrafter"/>
</dbReference>
<organism evidence="4 5">
    <name type="scientific">Mycolicibacter algericus</name>
    <name type="common">Mycobacterium algericum</name>
    <dbReference type="NCBI Taxonomy" id="1288388"/>
    <lineage>
        <taxon>Bacteria</taxon>
        <taxon>Bacillati</taxon>
        <taxon>Actinomycetota</taxon>
        <taxon>Actinomycetes</taxon>
        <taxon>Mycobacteriales</taxon>
        <taxon>Mycobacteriaceae</taxon>
        <taxon>Mycolicibacter</taxon>
    </lineage>
</organism>
<evidence type="ECO:0000313" key="4">
    <source>
        <dbReference type="EMBL" id="GFG83970.1"/>
    </source>
</evidence>
<dbReference type="GO" id="GO:0000976">
    <property type="term" value="F:transcription cis-regulatory region binding"/>
    <property type="evidence" value="ECO:0007669"/>
    <property type="project" value="TreeGrafter"/>
</dbReference>
<evidence type="ECO:0000256" key="2">
    <source>
        <dbReference type="PROSITE-ProRule" id="PRU00335"/>
    </source>
</evidence>
<dbReference type="PROSITE" id="PS50977">
    <property type="entry name" value="HTH_TETR_2"/>
    <property type="match status" value="1"/>
</dbReference>
<name>A0A7I9Y5K7_MYCAL</name>
<gene>
    <name evidence="4" type="ORF">MALGJ_06460</name>
</gene>